<keyword evidence="2" id="KW-0732">Signal</keyword>
<dbReference type="EMBL" id="JACTUZ010000006">
    <property type="protein sequence ID" value="MBC9175959.1"/>
    <property type="molecule type" value="Genomic_DNA"/>
</dbReference>
<feature type="signal peptide" evidence="2">
    <location>
        <begin position="1"/>
        <end position="38"/>
    </location>
</feature>
<protein>
    <recommendedName>
        <fullName evidence="5">DUF922 domain-containing protein</fullName>
    </recommendedName>
</protein>
<evidence type="ECO:0000256" key="1">
    <source>
        <dbReference type="SAM" id="MobiDB-lite"/>
    </source>
</evidence>
<evidence type="ECO:0008006" key="5">
    <source>
        <dbReference type="Google" id="ProtNLM"/>
    </source>
</evidence>
<evidence type="ECO:0000313" key="4">
    <source>
        <dbReference type="Proteomes" id="UP000603940"/>
    </source>
</evidence>
<organism evidence="3 4">
    <name type="scientific">Pseudoroseomonas ludipueritiae</name>
    <dbReference type="NCBI Taxonomy" id="198093"/>
    <lineage>
        <taxon>Bacteria</taxon>
        <taxon>Pseudomonadati</taxon>
        <taxon>Pseudomonadota</taxon>
        <taxon>Alphaproteobacteria</taxon>
        <taxon>Acetobacterales</taxon>
        <taxon>Acetobacteraceae</taxon>
        <taxon>Pseudoroseomonas</taxon>
    </lineage>
</organism>
<evidence type="ECO:0000313" key="3">
    <source>
        <dbReference type="EMBL" id="MBC9175959.1"/>
    </source>
</evidence>
<name>A0ABR7R2I3_9PROT</name>
<reference evidence="3 4" key="1">
    <citation type="journal article" date="2009" name="Int. J. Syst. Evol. Microbiol.">
        <title>Transfer of Teichococcus ludipueritiae and Muricoccus roseus to the genus Roseomonas, as Roseomonas ludipueritiae comb. nov. and Roseomonas rosea comb. nov., respectively, and emended description of the genus Roseomonas.</title>
        <authorList>
            <person name="Sanchez-Porro C."/>
            <person name="Gallego V."/>
            <person name="Busse H.J."/>
            <person name="Kampfer P."/>
            <person name="Ventosa A."/>
        </authorList>
    </citation>
    <scope>NUCLEOTIDE SEQUENCE [LARGE SCALE GENOMIC DNA]</scope>
    <source>
        <strain evidence="3 4">DSM 14915</strain>
    </source>
</reference>
<comment type="caution">
    <text evidence="3">The sequence shown here is derived from an EMBL/GenBank/DDBJ whole genome shotgun (WGS) entry which is preliminary data.</text>
</comment>
<evidence type="ECO:0000256" key="2">
    <source>
        <dbReference type="SAM" id="SignalP"/>
    </source>
</evidence>
<proteinExistence type="predicted"/>
<feature type="region of interest" description="Disordered" evidence="1">
    <location>
        <begin position="204"/>
        <end position="224"/>
    </location>
</feature>
<dbReference type="RefSeq" id="WP_187777124.1">
    <property type="nucleotide sequence ID" value="NZ_JACTUZ010000006.1"/>
</dbReference>
<dbReference type="Proteomes" id="UP000603940">
    <property type="component" value="Unassembled WGS sequence"/>
</dbReference>
<accession>A0ABR7R2I3</accession>
<sequence length="250" mass="26978">MHSTPAMAAPLSICQRHLVAALLILAGAMIAIPSVASAACPTDSLAPPKVVVLEVPHPPLPVARVPLRTREVNGEVRLENVYGTPEIIKPRLRPALETGSAAGNGSACWRLAGVEVRLEVEAARLEVPEEFADNACLYVGAVVSALEDHNRIHSSMREFWQRVTPRLSQYLGEFRSTGANGEVAARQAFDAWLRPRLLGIVETLHTEDGGPRPPPPNAGFEAGQRACPTFLDELTRFKAARQPSAQRAPI</sequence>
<gene>
    <name evidence="3" type="ORF">IBL25_03240</name>
</gene>
<keyword evidence="4" id="KW-1185">Reference proteome</keyword>
<feature type="chain" id="PRO_5047051055" description="DUF922 domain-containing protein" evidence="2">
    <location>
        <begin position="39"/>
        <end position="250"/>
    </location>
</feature>